<keyword evidence="6" id="KW-1185">Reference proteome</keyword>
<feature type="compositionally biased region" description="Basic residues" evidence="1">
    <location>
        <begin position="79"/>
        <end position="97"/>
    </location>
</feature>
<feature type="signal peptide" evidence="2">
    <location>
        <begin position="1"/>
        <end position="29"/>
    </location>
</feature>
<evidence type="ECO:0000259" key="4">
    <source>
        <dbReference type="Pfam" id="PF21688"/>
    </source>
</evidence>
<dbReference type="Gene3D" id="3.50.50.60">
    <property type="entry name" value="FAD/NAD(P)-binding domain"/>
    <property type="match status" value="2"/>
</dbReference>
<sequence>MRYRSSSCVAWILCILCIPLLWVPWTCQAFLPVPYTYTTRTSASDQRISHQCKTPPTVFALKDPSSSSSDSSSTSKSASTRRKKKSQKRRQPKKKKKTTVETIARRKRDPNGIETWRVFGIEVHPDAYCTEAQNYGTATINTSTVNNHNNHDNATIPVDKLFLTPPIIQALLDRLDLTINNKKKKDQDQQQQQYPSSTIRDIRVVRRSLDARKKRRGGQGEGGPRYVFVLDVDIHASYTKYFQEQSGRLEFMSSSFTSADDNNDATNTPPPPKNDDNSRNPATTIKNKKKRVIIVGAGPAGLFCALTLVKNGVTPIVLERGLPVESRGKSIGALIHRSQMDQESNFAFGEGGAGTWSDGKLTTRIGRNSHNVRTVLETFVQYGAPETILVHGSPHLGTDNLVKLLRAMRLDLRRMGGEIVFGAKMTELIVDHQEEGVTKGVKCTKSGEAMERHVNQDSSSSSSSSSFYPEWLQNDSGEDKTTTIMGDAVVLATGHSARDVYEKLHQDGVKLEAKGFAVGFRVEHPQKIINKIQYGNEWGMSVITGKKTTDAENDNYFMANNNNDDAQRRQHPGQLPVPSYRLATNHAKDGTTDNDSNGNNNHNERGVYSFCMCPGGQIVPASTDPNEVCVNGMSFSRRDSTFANSALVVTVDPEDAILDEYRQDHGVLAGVAFQRDMERRASLLGGGNLTVPVQRVTDFLAGTASTSAPPSSYRLGVKPAACHEIYPPPLVNSLRDALEHHFERQMPGFVCEDALLHAVETRTSSPVRVSRNAETLEAEGTKQLYPAGEGAGFAGGIVSAAVDGICVANAILERVLASSESDN</sequence>
<dbReference type="Pfam" id="PF21688">
    <property type="entry name" value="FAD-depend_C"/>
    <property type="match status" value="1"/>
</dbReference>
<gene>
    <name evidence="5" type="ORF">SEMRO_899_G217710.1</name>
</gene>
<evidence type="ECO:0000313" key="6">
    <source>
        <dbReference type="Proteomes" id="UP001153069"/>
    </source>
</evidence>
<dbReference type="SUPFAM" id="SSF51905">
    <property type="entry name" value="FAD/NAD(P)-binding domain"/>
    <property type="match status" value="1"/>
</dbReference>
<dbReference type="InterPro" id="IPR028348">
    <property type="entry name" value="FAD-binding_protein"/>
</dbReference>
<dbReference type="InterPro" id="IPR036188">
    <property type="entry name" value="FAD/NAD-bd_sf"/>
</dbReference>
<dbReference type="PANTHER" id="PTHR42842:SF3">
    <property type="entry name" value="FAD_NAD(P)-BINDING OXIDOREDUCTASE FAMILY PROTEIN"/>
    <property type="match status" value="1"/>
</dbReference>
<evidence type="ECO:0000259" key="3">
    <source>
        <dbReference type="Pfam" id="PF01494"/>
    </source>
</evidence>
<dbReference type="EMBL" id="CAICTM010000897">
    <property type="protein sequence ID" value="CAB9518007.1"/>
    <property type="molecule type" value="Genomic_DNA"/>
</dbReference>
<proteinExistence type="predicted"/>
<organism evidence="5 6">
    <name type="scientific">Seminavis robusta</name>
    <dbReference type="NCBI Taxonomy" id="568900"/>
    <lineage>
        <taxon>Eukaryota</taxon>
        <taxon>Sar</taxon>
        <taxon>Stramenopiles</taxon>
        <taxon>Ochrophyta</taxon>
        <taxon>Bacillariophyta</taxon>
        <taxon>Bacillariophyceae</taxon>
        <taxon>Bacillariophycidae</taxon>
        <taxon>Naviculales</taxon>
        <taxon>Naviculaceae</taxon>
        <taxon>Seminavis</taxon>
    </lineage>
</organism>
<feature type="chain" id="PRO_5040217318" evidence="2">
    <location>
        <begin position="30"/>
        <end position="823"/>
    </location>
</feature>
<accession>A0A9N8HME1</accession>
<feature type="domain" description="FAD-binding" evidence="3">
    <location>
        <begin position="291"/>
        <end position="321"/>
    </location>
</feature>
<dbReference type="InterPro" id="IPR002938">
    <property type="entry name" value="FAD-bd"/>
</dbReference>
<evidence type="ECO:0000313" key="5">
    <source>
        <dbReference type="EMBL" id="CAB9518007.1"/>
    </source>
</evidence>
<feature type="domain" description="FAD-dependent protein C-terminal" evidence="4">
    <location>
        <begin position="600"/>
        <end position="763"/>
    </location>
</feature>
<dbReference type="Pfam" id="PF01494">
    <property type="entry name" value="FAD_binding_3"/>
    <property type="match status" value="1"/>
</dbReference>
<reference evidence="5" key="1">
    <citation type="submission" date="2020-06" db="EMBL/GenBank/DDBJ databases">
        <authorList>
            <consortium name="Plant Systems Biology data submission"/>
        </authorList>
    </citation>
    <scope>NUCLEOTIDE SEQUENCE</scope>
    <source>
        <strain evidence="5">D6</strain>
    </source>
</reference>
<keyword evidence="2" id="KW-0732">Signal</keyword>
<feature type="region of interest" description="Disordered" evidence="1">
    <location>
        <begin position="255"/>
        <end position="285"/>
    </location>
</feature>
<dbReference type="AlphaFoldDB" id="A0A9N8HME1"/>
<feature type="region of interest" description="Disordered" evidence="1">
    <location>
        <begin position="183"/>
        <end position="205"/>
    </location>
</feature>
<feature type="region of interest" description="Disordered" evidence="1">
    <location>
        <begin position="452"/>
        <end position="473"/>
    </location>
</feature>
<dbReference type="Proteomes" id="UP001153069">
    <property type="component" value="Unassembled WGS sequence"/>
</dbReference>
<feature type="region of interest" description="Disordered" evidence="1">
    <location>
        <begin position="59"/>
        <end position="107"/>
    </location>
</feature>
<comment type="caution">
    <text evidence="5">The sequence shown here is derived from an EMBL/GenBank/DDBJ whole genome shotgun (WGS) entry which is preliminary data.</text>
</comment>
<protein>
    <submittedName>
        <fullName evidence="5">FAD binding domain</fullName>
    </submittedName>
</protein>
<name>A0A9N8HME1_9STRA</name>
<evidence type="ECO:0000256" key="2">
    <source>
        <dbReference type="SAM" id="SignalP"/>
    </source>
</evidence>
<dbReference type="OrthoDB" id="2690153at2759"/>
<dbReference type="InterPro" id="IPR049516">
    <property type="entry name" value="FAD-depend_C"/>
</dbReference>
<dbReference type="GO" id="GO:0071949">
    <property type="term" value="F:FAD binding"/>
    <property type="evidence" value="ECO:0007669"/>
    <property type="project" value="InterPro"/>
</dbReference>
<dbReference type="PANTHER" id="PTHR42842">
    <property type="entry name" value="FAD/NAD(P)-BINDING OXIDOREDUCTASE"/>
    <property type="match status" value="1"/>
</dbReference>
<evidence type="ECO:0000256" key="1">
    <source>
        <dbReference type="SAM" id="MobiDB-lite"/>
    </source>
</evidence>
<feature type="compositionally biased region" description="Low complexity" evidence="1">
    <location>
        <begin position="62"/>
        <end position="78"/>
    </location>
</feature>